<evidence type="ECO:0000259" key="2">
    <source>
        <dbReference type="PROSITE" id="PS50943"/>
    </source>
</evidence>
<dbReference type="Proteomes" id="UP000284835">
    <property type="component" value="Unassembled WGS sequence"/>
</dbReference>
<organism evidence="3 4">
    <name type="scientific">Agathobacter rectalis</name>
    <dbReference type="NCBI Taxonomy" id="39491"/>
    <lineage>
        <taxon>Bacteria</taxon>
        <taxon>Bacillati</taxon>
        <taxon>Bacillota</taxon>
        <taxon>Clostridia</taxon>
        <taxon>Lachnospirales</taxon>
        <taxon>Lachnospiraceae</taxon>
        <taxon>Agathobacter</taxon>
    </lineage>
</organism>
<protein>
    <submittedName>
        <fullName evidence="3">XRE family transcriptional regulator</fullName>
    </submittedName>
</protein>
<dbReference type="SUPFAM" id="SSF47413">
    <property type="entry name" value="lambda repressor-like DNA-binding domains"/>
    <property type="match status" value="1"/>
</dbReference>
<dbReference type="Pfam" id="PF01381">
    <property type="entry name" value="HTH_3"/>
    <property type="match status" value="1"/>
</dbReference>
<comment type="caution">
    <text evidence="3">The sequence shown here is derived from an EMBL/GenBank/DDBJ whole genome shotgun (WGS) entry which is preliminary data.</text>
</comment>
<proteinExistence type="predicted"/>
<feature type="domain" description="HTH cro/C1-type" evidence="2">
    <location>
        <begin position="9"/>
        <end position="63"/>
    </location>
</feature>
<dbReference type="GO" id="GO:0003677">
    <property type="term" value="F:DNA binding"/>
    <property type="evidence" value="ECO:0007669"/>
    <property type="project" value="UniProtKB-KW"/>
</dbReference>
<dbReference type="EMBL" id="QSJS01000007">
    <property type="protein sequence ID" value="RHD95127.1"/>
    <property type="molecule type" value="Genomic_DNA"/>
</dbReference>
<evidence type="ECO:0000256" key="1">
    <source>
        <dbReference type="ARBA" id="ARBA00023125"/>
    </source>
</evidence>
<dbReference type="Gene3D" id="1.10.260.40">
    <property type="entry name" value="lambda repressor-like DNA-binding domains"/>
    <property type="match status" value="1"/>
</dbReference>
<evidence type="ECO:0000313" key="4">
    <source>
        <dbReference type="Proteomes" id="UP000284835"/>
    </source>
</evidence>
<dbReference type="InterPro" id="IPR010982">
    <property type="entry name" value="Lambda_DNA-bd_dom_sf"/>
</dbReference>
<reference evidence="3 4" key="1">
    <citation type="submission" date="2018-08" db="EMBL/GenBank/DDBJ databases">
        <title>A genome reference for cultivated species of the human gut microbiota.</title>
        <authorList>
            <person name="Zou Y."/>
            <person name="Xue W."/>
            <person name="Luo G."/>
        </authorList>
    </citation>
    <scope>NUCLEOTIDE SEQUENCE [LARGE SCALE GENOMIC DNA]</scope>
    <source>
        <strain evidence="3 4">AM30-13AC</strain>
    </source>
</reference>
<evidence type="ECO:0000313" key="3">
    <source>
        <dbReference type="EMBL" id="RHD95127.1"/>
    </source>
</evidence>
<accession>A0A414HZ49</accession>
<dbReference type="PROSITE" id="PS50943">
    <property type="entry name" value="HTH_CROC1"/>
    <property type="match status" value="1"/>
</dbReference>
<dbReference type="SMART" id="SM00530">
    <property type="entry name" value="HTH_XRE"/>
    <property type="match status" value="1"/>
</dbReference>
<keyword evidence="1" id="KW-0238">DNA-binding</keyword>
<dbReference type="InterPro" id="IPR001387">
    <property type="entry name" value="Cro/C1-type_HTH"/>
</dbReference>
<name>A0A414HZ49_9FIRM</name>
<dbReference type="AlphaFoldDB" id="A0A414HZ49"/>
<gene>
    <name evidence="3" type="ORF">DW775_06985</name>
</gene>
<dbReference type="CDD" id="cd00093">
    <property type="entry name" value="HTH_XRE"/>
    <property type="match status" value="1"/>
</dbReference>
<sequence length="73" mass="8489">MDIVRYPHIRDLREDKDLTQLQIADVLGITQSSYARYEIGQRDIPTTILIKLADYYGVSVDYLLGRTNKKAMR</sequence>
<dbReference type="PANTHER" id="PTHR46558">
    <property type="entry name" value="TRACRIPTIONAL REGULATORY PROTEIN-RELATED-RELATED"/>
    <property type="match status" value="1"/>
</dbReference>
<dbReference type="PANTHER" id="PTHR46558:SF14">
    <property type="entry name" value="HTH-TYPE TRANSCRIPTIONAL REGULATOR ANSR"/>
    <property type="match status" value="1"/>
</dbReference>